<keyword evidence="6" id="KW-0223">Dioxygenase</keyword>
<dbReference type="OrthoDB" id="288590at2759"/>
<dbReference type="FunFam" id="2.60.120.330:FF:000079">
    <property type="entry name" value="Protein SRG1"/>
    <property type="match status" value="1"/>
</dbReference>
<keyword evidence="3 4" id="KW-0408">Iron</keyword>
<evidence type="ECO:0000313" key="7">
    <source>
        <dbReference type="Proteomes" id="UP000001514"/>
    </source>
</evidence>
<dbReference type="InterPro" id="IPR026992">
    <property type="entry name" value="DIOX_N"/>
</dbReference>
<dbReference type="PROSITE" id="PS51471">
    <property type="entry name" value="FE2OG_OXY"/>
    <property type="match status" value="1"/>
</dbReference>
<dbReference type="SUPFAM" id="SSF51197">
    <property type="entry name" value="Clavaminate synthase-like"/>
    <property type="match status" value="1"/>
</dbReference>
<organism evidence="7">
    <name type="scientific">Selaginella moellendorffii</name>
    <name type="common">Spikemoss</name>
    <dbReference type="NCBI Taxonomy" id="88036"/>
    <lineage>
        <taxon>Eukaryota</taxon>
        <taxon>Viridiplantae</taxon>
        <taxon>Streptophyta</taxon>
        <taxon>Embryophyta</taxon>
        <taxon>Tracheophyta</taxon>
        <taxon>Lycopodiopsida</taxon>
        <taxon>Selaginellales</taxon>
        <taxon>Selaginellaceae</taxon>
        <taxon>Selaginella</taxon>
    </lineage>
</organism>
<dbReference type="EMBL" id="GL377590">
    <property type="protein sequence ID" value="EFJ24162.1"/>
    <property type="molecule type" value="Genomic_DNA"/>
</dbReference>
<dbReference type="InParanoid" id="D8RU91"/>
<dbReference type="AlphaFoldDB" id="D8RU91"/>
<keyword evidence="2 4" id="KW-0479">Metal-binding</keyword>
<name>D8RU91_SELML</name>
<evidence type="ECO:0000256" key="2">
    <source>
        <dbReference type="ARBA" id="ARBA00022723"/>
    </source>
</evidence>
<dbReference type="Pfam" id="PF03171">
    <property type="entry name" value="2OG-FeII_Oxy"/>
    <property type="match status" value="1"/>
</dbReference>
<dbReference type="InterPro" id="IPR027443">
    <property type="entry name" value="IPNS-like_sf"/>
</dbReference>
<dbReference type="InterPro" id="IPR005123">
    <property type="entry name" value="Oxoglu/Fe-dep_dioxygenase_dom"/>
</dbReference>
<accession>D8RU91</accession>
<evidence type="ECO:0000256" key="1">
    <source>
        <dbReference type="ARBA" id="ARBA00008056"/>
    </source>
</evidence>
<reference evidence="6 7" key="1">
    <citation type="journal article" date="2011" name="Science">
        <title>The Selaginella genome identifies genetic changes associated with the evolution of vascular plants.</title>
        <authorList>
            <person name="Banks J.A."/>
            <person name="Nishiyama T."/>
            <person name="Hasebe M."/>
            <person name="Bowman J.L."/>
            <person name="Gribskov M."/>
            <person name="dePamphilis C."/>
            <person name="Albert V.A."/>
            <person name="Aono N."/>
            <person name="Aoyama T."/>
            <person name="Ambrose B.A."/>
            <person name="Ashton N.W."/>
            <person name="Axtell M.J."/>
            <person name="Barker E."/>
            <person name="Barker M.S."/>
            <person name="Bennetzen J.L."/>
            <person name="Bonawitz N.D."/>
            <person name="Chapple C."/>
            <person name="Cheng C."/>
            <person name="Correa L.G."/>
            <person name="Dacre M."/>
            <person name="DeBarry J."/>
            <person name="Dreyer I."/>
            <person name="Elias M."/>
            <person name="Engstrom E.M."/>
            <person name="Estelle M."/>
            <person name="Feng L."/>
            <person name="Finet C."/>
            <person name="Floyd S.K."/>
            <person name="Frommer W.B."/>
            <person name="Fujita T."/>
            <person name="Gramzow L."/>
            <person name="Gutensohn M."/>
            <person name="Harholt J."/>
            <person name="Hattori M."/>
            <person name="Heyl A."/>
            <person name="Hirai T."/>
            <person name="Hiwatashi Y."/>
            <person name="Ishikawa M."/>
            <person name="Iwata M."/>
            <person name="Karol K.G."/>
            <person name="Koehler B."/>
            <person name="Kolukisaoglu U."/>
            <person name="Kubo M."/>
            <person name="Kurata T."/>
            <person name="Lalonde S."/>
            <person name="Li K."/>
            <person name="Li Y."/>
            <person name="Litt A."/>
            <person name="Lyons E."/>
            <person name="Manning G."/>
            <person name="Maruyama T."/>
            <person name="Michael T.P."/>
            <person name="Mikami K."/>
            <person name="Miyazaki S."/>
            <person name="Morinaga S."/>
            <person name="Murata T."/>
            <person name="Mueller-Roeber B."/>
            <person name="Nelson D.R."/>
            <person name="Obara M."/>
            <person name="Oguri Y."/>
            <person name="Olmstead R.G."/>
            <person name="Onodera N."/>
            <person name="Petersen B.L."/>
            <person name="Pils B."/>
            <person name="Prigge M."/>
            <person name="Rensing S.A."/>
            <person name="Riano-Pachon D.M."/>
            <person name="Roberts A.W."/>
            <person name="Sato Y."/>
            <person name="Scheller H.V."/>
            <person name="Schulz B."/>
            <person name="Schulz C."/>
            <person name="Shakirov E.V."/>
            <person name="Shibagaki N."/>
            <person name="Shinohara N."/>
            <person name="Shippen D.E."/>
            <person name="Soerensen I."/>
            <person name="Sotooka R."/>
            <person name="Sugimoto N."/>
            <person name="Sugita M."/>
            <person name="Sumikawa N."/>
            <person name="Tanurdzic M."/>
            <person name="Theissen G."/>
            <person name="Ulvskov P."/>
            <person name="Wakazuki S."/>
            <person name="Weng J.K."/>
            <person name="Willats W.W."/>
            <person name="Wipf D."/>
            <person name="Wolf P.G."/>
            <person name="Yang L."/>
            <person name="Zimmer A.D."/>
            <person name="Zhu Q."/>
            <person name="Mitros T."/>
            <person name="Hellsten U."/>
            <person name="Loque D."/>
            <person name="Otillar R."/>
            <person name="Salamov A."/>
            <person name="Schmutz J."/>
            <person name="Shapiro H."/>
            <person name="Lindquist E."/>
            <person name="Lucas S."/>
            <person name="Rokhsar D."/>
            <person name="Grigoriev I.V."/>
        </authorList>
    </citation>
    <scope>NUCLEOTIDE SEQUENCE [LARGE SCALE GENOMIC DNA]</scope>
</reference>
<evidence type="ECO:0000313" key="6">
    <source>
        <dbReference type="EMBL" id="EFJ24162.1"/>
    </source>
</evidence>
<dbReference type="eggNOG" id="KOG0143">
    <property type="taxonomic scope" value="Eukaryota"/>
</dbReference>
<dbReference type="FunCoup" id="D8RU91">
    <property type="interactions" value="61"/>
</dbReference>
<keyword evidence="4" id="KW-0560">Oxidoreductase</keyword>
<dbReference type="HOGENOM" id="CLU_010119_16_3_1"/>
<dbReference type="Pfam" id="PF14226">
    <property type="entry name" value="DIOX_N"/>
    <property type="match status" value="1"/>
</dbReference>
<keyword evidence="7" id="KW-1185">Reference proteome</keyword>
<comment type="similarity">
    <text evidence="1 4">Belongs to the iron/ascorbate-dependent oxidoreductase family.</text>
</comment>
<sequence>MVEEELTWKEPVQRVQALAEKGLKEVPPSYIRPVSERPCLDKQIHLGDDGSIPVIDFSGLEDHRREDTMDQISRACEEWGFFQLINHCVPVPVMDRTVAAAREFFDLPLEEKQVYANKPWSLVGYGSRIGVTEGAILDWGDYFLHYLWPLDKRDVDQEWPRKPASYVETLDEYTHALHNLCSRLLEALSESLGLRKDYIGEIFGWPDTNLVLRINYYPPCPSPDLTLGVGSHSDGGVITFLLHDNVPGLQVRKGDRWLLLEPIPNAIVVNIADQLQILSNGRFKSVEHRVAVNKDTVRMSLATFCNPDVDTIIAPAEDLVNDDNPALYRAMTYGEFLESLCRDGLKGKDYVESFRR</sequence>
<dbReference type="InterPro" id="IPR044861">
    <property type="entry name" value="IPNS-like_FE2OG_OXY"/>
</dbReference>
<protein>
    <submittedName>
        <fullName evidence="6">2-oxoacid-dependent dioxygenase</fullName>
    </submittedName>
</protein>
<evidence type="ECO:0000256" key="3">
    <source>
        <dbReference type="ARBA" id="ARBA00023004"/>
    </source>
</evidence>
<dbReference type="Gene3D" id="2.60.120.330">
    <property type="entry name" value="B-lactam Antibiotic, Isopenicillin N Synthase, Chain"/>
    <property type="match status" value="1"/>
</dbReference>
<dbReference type="GO" id="GO:0051213">
    <property type="term" value="F:dioxygenase activity"/>
    <property type="evidence" value="ECO:0007669"/>
    <property type="project" value="UniProtKB-KW"/>
</dbReference>
<dbReference type="InterPro" id="IPR050295">
    <property type="entry name" value="Plant_2OG-oxidoreductases"/>
</dbReference>
<feature type="domain" description="Fe2OG dioxygenase" evidence="5">
    <location>
        <begin position="207"/>
        <end position="307"/>
    </location>
</feature>
<dbReference type="PANTHER" id="PTHR47991">
    <property type="entry name" value="OXOGLUTARATE/IRON-DEPENDENT DIOXYGENASE"/>
    <property type="match status" value="1"/>
</dbReference>
<proteinExistence type="inferred from homology"/>
<dbReference type="GO" id="GO:0046872">
    <property type="term" value="F:metal ion binding"/>
    <property type="evidence" value="ECO:0007669"/>
    <property type="project" value="UniProtKB-KW"/>
</dbReference>
<dbReference type="KEGG" id="smo:SELMODRAFT_453065"/>
<dbReference type="OMA" id="YKETFAR"/>
<evidence type="ECO:0000256" key="4">
    <source>
        <dbReference type="RuleBase" id="RU003682"/>
    </source>
</evidence>
<gene>
    <name evidence="6" type="ORF">SELMODRAFT_453065</name>
</gene>
<dbReference type="Gramene" id="EFJ24162">
    <property type="protein sequence ID" value="EFJ24162"/>
    <property type="gene ID" value="SELMODRAFT_453065"/>
</dbReference>
<evidence type="ECO:0000259" key="5">
    <source>
        <dbReference type="PROSITE" id="PS51471"/>
    </source>
</evidence>
<dbReference type="Proteomes" id="UP000001514">
    <property type="component" value="Unassembled WGS sequence"/>
</dbReference>